<dbReference type="InterPro" id="IPR027417">
    <property type="entry name" value="P-loop_NTPase"/>
</dbReference>
<feature type="compositionally biased region" description="Low complexity" evidence="10">
    <location>
        <begin position="302"/>
        <end position="317"/>
    </location>
</feature>
<dbReference type="InterPro" id="IPR009000">
    <property type="entry name" value="Transl_B-barrel_sf"/>
</dbReference>
<feature type="compositionally biased region" description="Basic and acidic residues" evidence="10">
    <location>
        <begin position="123"/>
        <end position="173"/>
    </location>
</feature>
<dbReference type="PANTHER" id="PTHR43381:SF5">
    <property type="entry name" value="TR-TYPE G DOMAIN-CONTAINING PROTEIN"/>
    <property type="match status" value="1"/>
</dbReference>
<feature type="compositionally biased region" description="Basic and acidic residues" evidence="10">
    <location>
        <begin position="290"/>
        <end position="301"/>
    </location>
</feature>
<feature type="compositionally biased region" description="Low complexity" evidence="10">
    <location>
        <begin position="178"/>
        <end position="195"/>
    </location>
</feature>
<evidence type="ECO:0000313" key="12">
    <source>
        <dbReference type="EMBL" id="AEE51188.1"/>
    </source>
</evidence>
<dbReference type="Gene3D" id="2.40.30.10">
    <property type="entry name" value="Translation factors"/>
    <property type="match status" value="2"/>
</dbReference>
<dbReference type="Pfam" id="PF04760">
    <property type="entry name" value="IF2_N"/>
    <property type="match status" value="1"/>
</dbReference>
<gene>
    <name evidence="8" type="primary">infB</name>
    <name evidence="12" type="ordered locus">Halhy_3329</name>
</gene>
<dbReference type="FunFam" id="3.40.50.300:FF:000019">
    <property type="entry name" value="Translation initiation factor IF-2"/>
    <property type="match status" value="1"/>
</dbReference>
<dbReference type="PANTHER" id="PTHR43381">
    <property type="entry name" value="TRANSLATION INITIATION FACTOR IF-2-RELATED"/>
    <property type="match status" value="1"/>
</dbReference>
<evidence type="ECO:0000313" key="13">
    <source>
        <dbReference type="Proteomes" id="UP000008461"/>
    </source>
</evidence>
<feature type="binding site" evidence="8">
    <location>
        <begin position="662"/>
        <end position="666"/>
    </location>
    <ligand>
        <name>GTP</name>
        <dbReference type="ChEBI" id="CHEBI:37565"/>
    </ligand>
</feature>
<feature type="compositionally biased region" description="Low complexity" evidence="10">
    <location>
        <begin position="413"/>
        <end position="422"/>
    </location>
</feature>
<dbReference type="InterPro" id="IPR044145">
    <property type="entry name" value="IF2_II"/>
</dbReference>
<dbReference type="InterPro" id="IPR005225">
    <property type="entry name" value="Small_GTP-bd"/>
</dbReference>
<evidence type="ECO:0000256" key="2">
    <source>
        <dbReference type="ARBA" id="ARBA00020675"/>
    </source>
</evidence>
<dbReference type="EMBL" id="CP002691">
    <property type="protein sequence ID" value="AEE51188.1"/>
    <property type="molecule type" value="Genomic_DNA"/>
</dbReference>
<feature type="compositionally biased region" description="Low complexity" evidence="10">
    <location>
        <begin position="444"/>
        <end position="459"/>
    </location>
</feature>
<evidence type="ECO:0000256" key="9">
    <source>
        <dbReference type="RuleBase" id="RU000644"/>
    </source>
</evidence>
<dbReference type="Pfam" id="PF22042">
    <property type="entry name" value="EF-G_D2"/>
    <property type="match status" value="1"/>
</dbReference>
<feature type="compositionally biased region" description="Basic residues" evidence="10">
    <location>
        <begin position="379"/>
        <end position="388"/>
    </location>
</feature>
<name>F4KUA6_HALH1</name>
<comment type="function">
    <text evidence="7 8 9">One of the essential components for the initiation of protein synthesis. Protects formylmethionyl-tRNA from spontaneous hydrolysis and promotes its binding to the 30S ribosomal subunits. Also involved in the hydrolysis of GTP during the formation of the 70S ribosomal complex.</text>
</comment>
<dbReference type="Pfam" id="PF11987">
    <property type="entry name" value="IF-2"/>
    <property type="match status" value="1"/>
</dbReference>
<dbReference type="SUPFAM" id="SSF50447">
    <property type="entry name" value="Translation proteins"/>
    <property type="match status" value="2"/>
</dbReference>
<dbReference type="HOGENOM" id="CLU_006301_0_2_10"/>
<evidence type="ECO:0000256" key="8">
    <source>
        <dbReference type="HAMAP-Rule" id="MF_00100"/>
    </source>
</evidence>
<dbReference type="RefSeq" id="WP_013765729.1">
    <property type="nucleotide sequence ID" value="NC_015510.1"/>
</dbReference>
<evidence type="ECO:0000256" key="1">
    <source>
        <dbReference type="ARBA" id="ARBA00007733"/>
    </source>
</evidence>
<dbReference type="SUPFAM" id="SSF52540">
    <property type="entry name" value="P-loop containing nucleoside triphosphate hydrolases"/>
    <property type="match status" value="1"/>
</dbReference>
<dbReference type="CDD" id="cd03692">
    <property type="entry name" value="mtIF2_IVc"/>
    <property type="match status" value="1"/>
</dbReference>
<evidence type="ECO:0000256" key="6">
    <source>
        <dbReference type="ARBA" id="ARBA00023134"/>
    </source>
</evidence>
<feature type="region of interest" description="Disordered" evidence="10">
    <location>
        <begin position="123"/>
        <end position="510"/>
    </location>
</feature>
<feature type="compositionally biased region" description="Basic and acidic residues" evidence="10">
    <location>
        <begin position="81"/>
        <end position="103"/>
    </location>
</feature>
<organism evidence="12 13">
    <name type="scientific">Haliscomenobacter hydrossis (strain ATCC 27775 / DSM 1100 / LMG 10767 / O)</name>
    <dbReference type="NCBI Taxonomy" id="760192"/>
    <lineage>
        <taxon>Bacteria</taxon>
        <taxon>Pseudomonadati</taxon>
        <taxon>Bacteroidota</taxon>
        <taxon>Saprospiria</taxon>
        <taxon>Saprospirales</taxon>
        <taxon>Haliscomenobacteraceae</taxon>
        <taxon>Haliscomenobacter</taxon>
    </lineage>
</organism>
<evidence type="ECO:0000256" key="4">
    <source>
        <dbReference type="ARBA" id="ARBA00022741"/>
    </source>
</evidence>
<dbReference type="Gene3D" id="3.40.50.300">
    <property type="entry name" value="P-loop containing nucleotide triphosphate hydrolases"/>
    <property type="match status" value="1"/>
</dbReference>
<dbReference type="GO" id="GO:0005525">
    <property type="term" value="F:GTP binding"/>
    <property type="evidence" value="ECO:0007669"/>
    <property type="project" value="UniProtKB-KW"/>
</dbReference>
<dbReference type="InterPro" id="IPR023115">
    <property type="entry name" value="TIF_IF2_dom3"/>
</dbReference>
<dbReference type="HAMAP" id="MF_00100_B">
    <property type="entry name" value="IF_2_B"/>
    <property type="match status" value="1"/>
</dbReference>
<dbReference type="InterPro" id="IPR006847">
    <property type="entry name" value="IF2_N"/>
</dbReference>
<feature type="compositionally biased region" description="Polar residues" evidence="10">
    <location>
        <begin position="321"/>
        <end position="350"/>
    </location>
</feature>
<accession>F4KUA6</accession>
<dbReference type="CDD" id="cd03702">
    <property type="entry name" value="IF2_mtIF2_II"/>
    <property type="match status" value="1"/>
</dbReference>
<feature type="domain" description="Tr-type G" evidence="11">
    <location>
        <begin position="606"/>
        <end position="776"/>
    </location>
</feature>
<evidence type="ECO:0000256" key="3">
    <source>
        <dbReference type="ARBA" id="ARBA00022540"/>
    </source>
</evidence>
<dbReference type="GO" id="GO:0003924">
    <property type="term" value="F:GTPase activity"/>
    <property type="evidence" value="ECO:0007669"/>
    <property type="project" value="UniProtKB-UniRule"/>
</dbReference>
<dbReference type="GO" id="GO:0005737">
    <property type="term" value="C:cytoplasm"/>
    <property type="evidence" value="ECO:0007669"/>
    <property type="project" value="UniProtKB-SubCell"/>
</dbReference>
<feature type="compositionally biased region" description="Basic and acidic residues" evidence="10">
    <location>
        <begin position="220"/>
        <end position="239"/>
    </location>
</feature>
<dbReference type="Proteomes" id="UP000008461">
    <property type="component" value="Chromosome"/>
</dbReference>
<keyword evidence="13" id="KW-1185">Reference proteome</keyword>
<comment type="subcellular location">
    <subcellularLocation>
        <location evidence="8">Cytoplasm</location>
    </subcellularLocation>
</comment>
<feature type="compositionally biased region" description="Gly residues" evidence="10">
    <location>
        <begin position="394"/>
        <end position="412"/>
    </location>
</feature>
<feature type="compositionally biased region" description="Gly residues" evidence="10">
    <location>
        <begin position="423"/>
        <end position="443"/>
    </location>
</feature>
<dbReference type="FunFam" id="3.40.50.10050:FF:000001">
    <property type="entry name" value="Translation initiation factor IF-2"/>
    <property type="match status" value="1"/>
</dbReference>
<dbReference type="FunFam" id="2.40.30.10:FF:000008">
    <property type="entry name" value="Translation initiation factor IF-2"/>
    <property type="match status" value="1"/>
</dbReference>
<dbReference type="AlphaFoldDB" id="F4KUA6"/>
<feature type="compositionally biased region" description="Gly residues" evidence="10">
    <location>
        <begin position="272"/>
        <end position="285"/>
    </location>
</feature>
<reference evidence="12 13" key="1">
    <citation type="journal article" date="2011" name="Stand. Genomic Sci.">
        <title>Complete genome sequence of Haliscomenobacter hydrossis type strain (O).</title>
        <authorList>
            <consortium name="US DOE Joint Genome Institute (JGI-PGF)"/>
            <person name="Daligault H."/>
            <person name="Lapidus A."/>
            <person name="Zeytun A."/>
            <person name="Nolan M."/>
            <person name="Lucas S."/>
            <person name="Del Rio T.G."/>
            <person name="Tice H."/>
            <person name="Cheng J.F."/>
            <person name="Tapia R."/>
            <person name="Han C."/>
            <person name="Goodwin L."/>
            <person name="Pitluck S."/>
            <person name="Liolios K."/>
            <person name="Pagani I."/>
            <person name="Ivanova N."/>
            <person name="Huntemann M."/>
            <person name="Mavromatis K."/>
            <person name="Mikhailova N."/>
            <person name="Pati A."/>
            <person name="Chen A."/>
            <person name="Palaniappan K."/>
            <person name="Land M."/>
            <person name="Hauser L."/>
            <person name="Brambilla E.M."/>
            <person name="Rohde M."/>
            <person name="Verbarg S."/>
            <person name="Goker M."/>
            <person name="Bristow J."/>
            <person name="Eisen J.A."/>
            <person name="Markowitz V."/>
            <person name="Hugenholtz P."/>
            <person name="Kyrpides N.C."/>
            <person name="Klenk H.P."/>
            <person name="Woyke T."/>
        </authorList>
    </citation>
    <scope>NUCLEOTIDE SEQUENCE [LARGE SCALE GENOMIC DNA]</scope>
    <source>
        <strain evidence="13">ATCC 27775 / DSM 1100 / LMG 10767 / O</strain>
    </source>
</reference>
<dbReference type="CDD" id="cd01887">
    <property type="entry name" value="IF2_eIF5B"/>
    <property type="match status" value="1"/>
</dbReference>
<feature type="binding site" evidence="8">
    <location>
        <begin position="615"/>
        <end position="622"/>
    </location>
    <ligand>
        <name>GTP</name>
        <dbReference type="ChEBI" id="CHEBI:37565"/>
    </ligand>
</feature>
<dbReference type="PROSITE" id="PS01176">
    <property type="entry name" value="IF2"/>
    <property type="match status" value="1"/>
</dbReference>
<dbReference type="InterPro" id="IPR015760">
    <property type="entry name" value="TIF_IF2"/>
</dbReference>
<proteinExistence type="inferred from homology"/>
<keyword evidence="4 8" id="KW-0547">Nucleotide-binding</keyword>
<dbReference type="SUPFAM" id="SSF52156">
    <property type="entry name" value="Initiation factor IF2/eIF5b, domain 3"/>
    <property type="match status" value="1"/>
</dbReference>
<dbReference type="eggNOG" id="COG0532">
    <property type="taxonomic scope" value="Bacteria"/>
</dbReference>
<comment type="similarity">
    <text evidence="1 8 9">Belongs to the TRAFAC class translation factor GTPase superfamily. Classic translation factor GTPase family. IF-2 subfamily.</text>
</comment>
<dbReference type="FunFam" id="2.40.30.10:FF:000054">
    <property type="entry name" value="Translation initiation factor IF-2"/>
    <property type="match status" value="1"/>
</dbReference>
<dbReference type="NCBIfam" id="TIGR00487">
    <property type="entry name" value="IF-2"/>
    <property type="match status" value="1"/>
</dbReference>
<comment type="caution">
    <text evidence="8">Lacks conserved residue(s) required for the propagation of feature annotation.</text>
</comment>
<dbReference type="InterPro" id="IPR000795">
    <property type="entry name" value="T_Tr_GTP-bd_dom"/>
</dbReference>
<keyword evidence="3 8" id="KW-0396">Initiation factor</keyword>
<dbReference type="NCBIfam" id="TIGR00231">
    <property type="entry name" value="small_GTP"/>
    <property type="match status" value="1"/>
</dbReference>
<dbReference type="Gene3D" id="3.40.50.10050">
    <property type="entry name" value="Translation initiation factor IF- 2, domain 3"/>
    <property type="match status" value="1"/>
</dbReference>
<feature type="region of interest" description="Disordered" evidence="10">
    <location>
        <begin position="77"/>
        <end position="105"/>
    </location>
</feature>
<keyword evidence="5 8" id="KW-0648">Protein biosynthesis</keyword>
<evidence type="ECO:0000256" key="7">
    <source>
        <dbReference type="ARBA" id="ARBA00025162"/>
    </source>
</evidence>
<sequence>MSRVLVKIARDLNVGTATIVDHLNSKGFDIENKPNAKITDPMYDELLKQFQKSIEIKDAAKNVNIGSVRPKPEVAEVVVPTKEKPTNEEDSVQKNEAESESYRVKLQKPTVLGKIDLSERLKQRIEKTSNESANKRKEETPAPIEEKTASREDVAAPVVEEQRTPEPVKEKPLEPQATVISSTPPSETPVSTTTTGDSNVPQVVEGDQQGPPENNFLRAETPELRGLKILGKIDTDKFERPRKKEKPKEQPRGKAGGQPGQQNRGNAPQQGQGTGQGTGNAGGGNPNREGQNRDNRGDNRNRPNNGQPNPNQPNTGDNRNRPNTGDNRNRPSTGQPNTGDNRNRPATGQPNTGGEGQNRRPQTEGGAPLSGSAAEDAKKKRKRKRKKVSPGQEGQQGQGPGQGQGNNQGGGNNQNQGNNQGSNQGGGGQGGQRPNYQGGGGGYNNNNNSNNQRPRPQSQTQGGGNRPAGGQESTEVSQRQIEEKIKATMARLSGGGKKKRQKLQRDKRDRFRERQEILEQEAEGGKLQVTEFISVSELASVMNVAVTEVITTCLSLGVIVSINQRLDAEIIELVAGEFGHEVEFISVEEQVGEEIEAPDAPENLRDRAPIVTVMGHVDHGKTSLLDYIRKAKVVEGEAGGITQHIGAYEVELEEGRKITFLDTPGHEAFTAMRARGAKVTDIAIIIIAADDSIMPQTREAISHAQAAGVPMVFAINKVDKAGARPEKIKEELAGMNILVEDWGGKFQSQDISAKTGLGIPELMEKILLEAELLELKANPNRKATGTVLEATLDKGRGYVTKMLIQNGSLKVGDTFVAGEFSGKVRAMLNERGKRLTTSGPATPVMVLGLSGAPQAGDLFKVYENDQEARQIATKRSQIAREQANRATKRISLDEIGRRLALGSFKELNLIVKGDVDGSVEALADSLIKLSIESVQVNVIHKAVGQIIESDILLASASDAIIIGFQVRPSSTARKLAEREGVEVKTYSIIYEAIEEVRAAIEGMLEPTKEEKITGLVEIREVYKISKVGTIAGCLVSEGKIARNSHIRVVRDGIVVFPTREGAHGEVASLKRFKEDQREVKAGLECGLSIKNYNDIKENDVIEVYEIIEIKQKLS</sequence>
<evidence type="ECO:0000259" key="11">
    <source>
        <dbReference type="PROSITE" id="PS51722"/>
    </source>
</evidence>
<protein>
    <recommendedName>
        <fullName evidence="2 8">Translation initiation factor IF-2</fullName>
    </recommendedName>
</protein>
<dbReference type="PROSITE" id="PS51722">
    <property type="entry name" value="G_TR_2"/>
    <property type="match status" value="1"/>
</dbReference>
<dbReference type="STRING" id="760192.Halhy_3329"/>
<evidence type="ECO:0000256" key="10">
    <source>
        <dbReference type="SAM" id="MobiDB-lite"/>
    </source>
</evidence>
<dbReference type="InterPro" id="IPR053905">
    <property type="entry name" value="EF-G-like_DII"/>
</dbReference>
<dbReference type="Pfam" id="PF00009">
    <property type="entry name" value="GTP_EFTU"/>
    <property type="match status" value="1"/>
</dbReference>
<dbReference type="InterPro" id="IPR036925">
    <property type="entry name" value="TIF_IF2_dom3_sf"/>
</dbReference>
<feature type="binding site" evidence="8">
    <location>
        <begin position="716"/>
        <end position="719"/>
    </location>
    <ligand>
        <name>GTP</name>
        <dbReference type="ChEBI" id="CHEBI:37565"/>
    </ligand>
</feature>
<evidence type="ECO:0000256" key="5">
    <source>
        <dbReference type="ARBA" id="ARBA00022917"/>
    </source>
</evidence>
<dbReference type="GO" id="GO:0003743">
    <property type="term" value="F:translation initiation factor activity"/>
    <property type="evidence" value="ECO:0007669"/>
    <property type="project" value="UniProtKB-UniRule"/>
</dbReference>
<dbReference type="InterPro" id="IPR000178">
    <property type="entry name" value="TF_IF2_bacterial-like"/>
</dbReference>
<dbReference type="KEGG" id="hhy:Halhy_3329"/>
<dbReference type="OrthoDB" id="9811804at2"/>
<keyword evidence="8" id="KW-0963">Cytoplasm</keyword>
<keyword evidence="6 8" id="KW-0342">GTP-binding</keyword>
<reference key="2">
    <citation type="submission" date="2011-04" db="EMBL/GenBank/DDBJ databases">
        <title>Complete sequence of chromosome of Haliscomenobacter hydrossis DSM 1100.</title>
        <authorList>
            <consortium name="US DOE Joint Genome Institute (JGI-PGF)"/>
            <person name="Lucas S."/>
            <person name="Han J."/>
            <person name="Lapidus A."/>
            <person name="Bruce D."/>
            <person name="Goodwin L."/>
            <person name="Pitluck S."/>
            <person name="Peters L."/>
            <person name="Kyrpides N."/>
            <person name="Mavromatis K."/>
            <person name="Ivanova N."/>
            <person name="Ovchinnikova G."/>
            <person name="Pagani I."/>
            <person name="Daligault H."/>
            <person name="Detter J.C."/>
            <person name="Han C."/>
            <person name="Land M."/>
            <person name="Hauser L."/>
            <person name="Markowitz V."/>
            <person name="Cheng J.-F."/>
            <person name="Hugenholtz P."/>
            <person name="Woyke T."/>
            <person name="Wu D."/>
            <person name="Verbarg S."/>
            <person name="Frueling A."/>
            <person name="Brambilla E."/>
            <person name="Klenk H.-P."/>
            <person name="Eisen J.A."/>
        </authorList>
    </citation>
    <scope>NUCLEOTIDE SEQUENCE</scope>
    <source>
        <strain>DSM 1100</strain>
    </source>
</reference>